<feature type="domain" description="Thioredoxin-like fold" evidence="2">
    <location>
        <begin position="124"/>
        <end position="267"/>
    </location>
</feature>
<proteinExistence type="predicted"/>
<evidence type="ECO:0000256" key="1">
    <source>
        <dbReference type="SAM" id="SignalP"/>
    </source>
</evidence>
<protein>
    <submittedName>
        <fullName evidence="3">Secreted protein, suppressor for copper-sensitivity ScsC</fullName>
    </submittedName>
</protein>
<feature type="chain" id="PRO_5028267265" evidence="1">
    <location>
        <begin position="23"/>
        <end position="283"/>
    </location>
</feature>
<dbReference type="Pfam" id="PF13462">
    <property type="entry name" value="Thioredoxin_4"/>
    <property type="match status" value="1"/>
</dbReference>
<dbReference type="Gene3D" id="3.40.30.10">
    <property type="entry name" value="Glutaredoxin"/>
    <property type="match status" value="1"/>
</dbReference>
<name>A0A6S6S2A3_9BACT</name>
<evidence type="ECO:0000259" key="2">
    <source>
        <dbReference type="Pfam" id="PF13462"/>
    </source>
</evidence>
<dbReference type="EMBL" id="CACVAR010000024">
    <property type="protein sequence ID" value="CAA6799019.1"/>
    <property type="molecule type" value="Genomic_DNA"/>
</dbReference>
<dbReference type="InterPro" id="IPR012336">
    <property type="entry name" value="Thioredoxin-like_fold"/>
</dbReference>
<sequence>MSLMSKLLSLAVVTTLTISAGADSDDVKDYVKKHMIKNKQVKVTNVEVISSKVLDKPKGWEVFFLNIDANVKKSATVYDKVTVPETLFVKDGYTVPTLIDLQTGEDFKNLLKPELNDSIYDDKHLIAGNKDAKHKLVVFSDPQCPFCQTKVPEIYEAVKANPNDLALYYYHFPLLRIHPVSDIITRAMLVEQHKGNKAKAMEFYSLKINPREVNATKVLAKINKQYKVNITEKDLNTKEISDEVRFDKDMATKSMVSGTPTVYVDGVWDPSRNKYKKLIAKSK</sequence>
<organism evidence="3">
    <name type="scientific">uncultured Sulfurovum sp</name>
    <dbReference type="NCBI Taxonomy" id="269237"/>
    <lineage>
        <taxon>Bacteria</taxon>
        <taxon>Pseudomonadati</taxon>
        <taxon>Campylobacterota</taxon>
        <taxon>Epsilonproteobacteria</taxon>
        <taxon>Campylobacterales</taxon>
        <taxon>Sulfurovaceae</taxon>
        <taxon>Sulfurovum</taxon>
        <taxon>environmental samples</taxon>
    </lineage>
</organism>
<dbReference type="AlphaFoldDB" id="A0A6S6S2A3"/>
<dbReference type="SUPFAM" id="SSF52833">
    <property type="entry name" value="Thioredoxin-like"/>
    <property type="match status" value="1"/>
</dbReference>
<evidence type="ECO:0000313" key="3">
    <source>
        <dbReference type="EMBL" id="CAA6799019.1"/>
    </source>
</evidence>
<feature type="signal peptide" evidence="1">
    <location>
        <begin position="1"/>
        <end position="22"/>
    </location>
</feature>
<reference evidence="3" key="1">
    <citation type="submission" date="2020-01" db="EMBL/GenBank/DDBJ databases">
        <authorList>
            <person name="Meier V. D."/>
            <person name="Meier V D."/>
        </authorList>
    </citation>
    <scope>NUCLEOTIDE SEQUENCE</scope>
    <source>
        <strain evidence="3">HLG_WM_MAG_03</strain>
    </source>
</reference>
<accession>A0A6S6S2A3</accession>
<keyword evidence="1" id="KW-0732">Signal</keyword>
<dbReference type="InterPro" id="IPR036249">
    <property type="entry name" value="Thioredoxin-like_sf"/>
</dbReference>
<gene>
    <name evidence="3" type="ORF">HELGO_WM28899</name>
</gene>